<comment type="caution">
    <text evidence="9">The sequence shown here is derived from an EMBL/GenBank/DDBJ whole genome shotgun (WGS) entry which is preliminary data.</text>
</comment>
<evidence type="ECO:0000259" key="8">
    <source>
        <dbReference type="PROSITE" id="PS51294"/>
    </source>
</evidence>
<evidence type="ECO:0000256" key="1">
    <source>
        <dbReference type="ARBA" id="ARBA00004123"/>
    </source>
</evidence>
<sequence length="181" mass="20526">MGRTPCCDKTKVKRGQWSPEEDEILKNHILNHGTAGNWITLPQRAGLNRCGKSCRWSVIASKLPGRTDNDVKNHWNSKLKKKLSATKANFDDSKQVFSSSKQAAYSPMKFPFPSWDSADNNMVQNDQKYPRFTEDHSQGSMIFGTSSSLDDLAWFTDEIMGGNGMWTQQQQQEIDFPPTFS</sequence>
<evidence type="ECO:0000256" key="3">
    <source>
        <dbReference type="ARBA" id="ARBA00023015"/>
    </source>
</evidence>
<dbReference type="Gene3D" id="1.10.10.60">
    <property type="entry name" value="Homeodomain-like"/>
    <property type="match status" value="2"/>
</dbReference>
<evidence type="ECO:0000313" key="9">
    <source>
        <dbReference type="EMBL" id="MCE3051439.1"/>
    </source>
</evidence>
<keyword evidence="3" id="KW-0805">Transcription regulation</keyword>
<keyword evidence="5" id="KW-0804">Transcription</keyword>
<evidence type="ECO:0000256" key="5">
    <source>
        <dbReference type="ARBA" id="ARBA00023163"/>
    </source>
</evidence>
<reference evidence="9 10" key="1">
    <citation type="journal article" date="2021" name="BMC Genomics">
        <title>Datura genome reveals duplications of psychoactive alkaloid biosynthetic genes and high mutation rate following tissue culture.</title>
        <authorList>
            <person name="Rajewski A."/>
            <person name="Carter-House D."/>
            <person name="Stajich J."/>
            <person name="Litt A."/>
        </authorList>
    </citation>
    <scope>NUCLEOTIDE SEQUENCE [LARGE SCALE GENOMIC DNA]</scope>
    <source>
        <strain evidence="9">AR-01</strain>
    </source>
</reference>
<evidence type="ECO:0000256" key="2">
    <source>
        <dbReference type="ARBA" id="ARBA00022737"/>
    </source>
</evidence>
<feature type="domain" description="HTH myb-type" evidence="8">
    <location>
        <begin position="9"/>
        <end position="83"/>
    </location>
</feature>
<dbReference type="Pfam" id="PF00249">
    <property type="entry name" value="Myb_DNA-binding"/>
    <property type="match status" value="1"/>
</dbReference>
<dbReference type="PROSITE" id="PS51294">
    <property type="entry name" value="HTH_MYB"/>
    <property type="match status" value="1"/>
</dbReference>
<dbReference type="InterPro" id="IPR001005">
    <property type="entry name" value="SANT/Myb"/>
</dbReference>
<organism evidence="9 10">
    <name type="scientific">Datura stramonium</name>
    <name type="common">Jimsonweed</name>
    <name type="synonym">Common thornapple</name>
    <dbReference type="NCBI Taxonomy" id="4076"/>
    <lineage>
        <taxon>Eukaryota</taxon>
        <taxon>Viridiplantae</taxon>
        <taxon>Streptophyta</taxon>
        <taxon>Embryophyta</taxon>
        <taxon>Tracheophyta</taxon>
        <taxon>Spermatophyta</taxon>
        <taxon>Magnoliopsida</taxon>
        <taxon>eudicotyledons</taxon>
        <taxon>Gunneridae</taxon>
        <taxon>Pentapetalae</taxon>
        <taxon>asterids</taxon>
        <taxon>lamiids</taxon>
        <taxon>Solanales</taxon>
        <taxon>Solanaceae</taxon>
        <taxon>Solanoideae</taxon>
        <taxon>Datureae</taxon>
        <taxon>Datura</taxon>
    </lineage>
</organism>
<feature type="domain" description="Myb-like" evidence="7">
    <location>
        <begin position="9"/>
        <end position="79"/>
    </location>
</feature>
<keyword evidence="6" id="KW-0539">Nucleus</keyword>
<evidence type="ECO:0000313" key="10">
    <source>
        <dbReference type="Proteomes" id="UP000823775"/>
    </source>
</evidence>
<evidence type="ECO:0000256" key="4">
    <source>
        <dbReference type="ARBA" id="ARBA00023125"/>
    </source>
</evidence>
<evidence type="ECO:0000256" key="6">
    <source>
        <dbReference type="ARBA" id="ARBA00023242"/>
    </source>
</evidence>
<name>A0ABS8WQJ4_DATST</name>
<evidence type="ECO:0000259" key="7">
    <source>
        <dbReference type="PROSITE" id="PS50090"/>
    </source>
</evidence>
<gene>
    <name evidence="9" type="ORF">HAX54_049831</name>
</gene>
<keyword evidence="4" id="KW-0238">DNA-binding</keyword>
<dbReference type="CDD" id="cd00167">
    <property type="entry name" value="SANT"/>
    <property type="match status" value="1"/>
</dbReference>
<keyword evidence="10" id="KW-1185">Reference proteome</keyword>
<dbReference type="SUPFAM" id="SSF46689">
    <property type="entry name" value="Homeodomain-like"/>
    <property type="match status" value="1"/>
</dbReference>
<keyword evidence="2" id="KW-0677">Repeat</keyword>
<comment type="subcellular location">
    <subcellularLocation>
        <location evidence="1">Nucleus</location>
    </subcellularLocation>
</comment>
<dbReference type="SMART" id="SM00717">
    <property type="entry name" value="SANT"/>
    <property type="match status" value="1"/>
</dbReference>
<dbReference type="InterPro" id="IPR017930">
    <property type="entry name" value="Myb_dom"/>
</dbReference>
<dbReference type="EMBL" id="JACEIK010008555">
    <property type="protein sequence ID" value="MCE3051439.1"/>
    <property type="molecule type" value="Genomic_DNA"/>
</dbReference>
<dbReference type="InterPro" id="IPR009057">
    <property type="entry name" value="Homeodomain-like_sf"/>
</dbReference>
<dbReference type="Proteomes" id="UP000823775">
    <property type="component" value="Unassembled WGS sequence"/>
</dbReference>
<proteinExistence type="predicted"/>
<accession>A0ABS8WQJ4</accession>
<dbReference type="PROSITE" id="PS50090">
    <property type="entry name" value="MYB_LIKE"/>
    <property type="match status" value="1"/>
</dbReference>
<dbReference type="PANTHER" id="PTHR48000">
    <property type="entry name" value="OS09G0431300 PROTEIN"/>
    <property type="match status" value="1"/>
</dbReference>
<dbReference type="PANTHER" id="PTHR48000:SF8">
    <property type="entry name" value="TRANSCRIPTION FACTOR RAX2-LIKE"/>
    <property type="match status" value="1"/>
</dbReference>
<protein>
    <submittedName>
        <fullName evidence="9">Uncharacterized protein</fullName>
    </submittedName>
</protein>